<evidence type="ECO:0000256" key="5">
    <source>
        <dbReference type="ARBA" id="ARBA00023251"/>
    </source>
</evidence>
<sequence>MPSIVPQRARAIQVLPVPGSAGSNHQYRHGPRLVAMTDLQIRPGVAGGTTGAPAVRPGLLLALVLCGQFMAVLDGSIVNVAVPTIRTDLGASGAALQLVIAGYTISYAVLLITGARLGARYGFSRLFQLGLAGFTATSLACGLAPTTGWLIAFRLLQGAGAALMVPQVMSLLQRTFTGAARTRAIGLYSAVLAVGVAFGQVLGGVLVSADLFGTGWRPVFLVNVPIGLVLLAAGARLLPKLPGDASRGFDVPGLVVLGAALGLLVVPLVLGNELGWPVWGWAMIAAGVLLSGLFVVVERGVARRGGQPLIPGRVLRAPGLRPAAVGLFTIMAAYAGFMFAFALHQQAALGHSALRAGLCSAPVAIAFGLASLRWHRLPGRLHALLPSVAGLLLGGGYLLLGVLLGDGAGIGVVVLAETAALGLAAGSAYAPLFARALAGVAPEDAADASGMTVTVLQLGQVIGVAVLGSVFLGQVDLPAPAADSGHALLITLAVNAAVVLVGAGFAERSRRVVR</sequence>
<evidence type="ECO:0000256" key="2">
    <source>
        <dbReference type="ARBA" id="ARBA00022692"/>
    </source>
</evidence>
<evidence type="ECO:0000256" key="6">
    <source>
        <dbReference type="SAM" id="Phobius"/>
    </source>
</evidence>
<dbReference type="Gene3D" id="1.20.1250.20">
    <property type="entry name" value="MFS general substrate transporter like domains"/>
    <property type="match status" value="1"/>
</dbReference>
<dbReference type="SUPFAM" id="SSF103473">
    <property type="entry name" value="MFS general substrate transporter"/>
    <property type="match status" value="1"/>
</dbReference>
<feature type="transmembrane region" description="Helical" evidence="6">
    <location>
        <begin position="126"/>
        <end position="145"/>
    </location>
</feature>
<dbReference type="Pfam" id="PF07690">
    <property type="entry name" value="MFS_1"/>
    <property type="match status" value="1"/>
</dbReference>
<dbReference type="CDD" id="cd17321">
    <property type="entry name" value="MFS_MMR_MDR_like"/>
    <property type="match status" value="1"/>
</dbReference>
<proteinExistence type="predicted"/>
<feature type="transmembrane region" description="Helical" evidence="6">
    <location>
        <begin position="487"/>
        <end position="506"/>
    </location>
</feature>
<feature type="transmembrane region" description="Helical" evidence="6">
    <location>
        <begin position="276"/>
        <end position="297"/>
    </location>
</feature>
<keyword evidence="5" id="KW-0046">Antibiotic resistance</keyword>
<gene>
    <name evidence="8" type="ORF">GCM10010502_58510</name>
</gene>
<evidence type="ECO:0000313" key="8">
    <source>
        <dbReference type="EMBL" id="GGU96634.1"/>
    </source>
</evidence>
<feature type="transmembrane region" description="Helical" evidence="6">
    <location>
        <begin position="184"/>
        <end position="207"/>
    </location>
</feature>
<dbReference type="GO" id="GO:0022857">
    <property type="term" value="F:transmembrane transporter activity"/>
    <property type="evidence" value="ECO:0007669"/>
    <property type="project" value="InterPro"/>
</dbReference>
<feature type="transmembrane region" description="Helical" evidence="6">
    <location>
        <begin position="410"/>
        <end position="434"/>
    </location>
</feature>
<evidence type="ECO:0000256" key="3">
    <source>
        <dbReference type="ARBA" id="ARBA00022989"/>
    </source>
</evidence>
<feature type="transmembrane region" description="Helical" evidence="6">
    <location>
        <begin position="219"/>
        <end position="239"/>
    </location>
</feature>
<name>A0A8H9LWU8_KITAU</name>
<keyword evidence="4 6" id="KW-0472">Membrane</keyword>
<dbReference type="AlphaFoldDB" id="A0A8H9LWU8"/>
<dbReference type="PANTHER" id="PTHR42718:SF39">
    <property type="entry name" value="ACTINORHODIN TRANSPORTER-RELATED"/>
    <property type="match status" value="1"/>
</dbReference>
<organism evidence="8 9">
    <name type="scientific">Kitasatospora aureofaciens</name>
    <name type="common">Streptomyces aureofaciens</name>
    <dbReference type="NCBI Taxonomy" id="1894"/>
    <lineage>
        <taxon>Bacteria</taxon>
        <taxon>Bacillati</taxon>
        <taxon>Actinomycetota</taxon>
        <taxon>Actinomycetes</taxon>
        <taxon>Kitasatosporales</taxon>
        <taxon>Streptomycetaceae</taxon>
        <taxon>Kitasatospora</taxon>
    </lineage>
</organism>
<feature type="transmembrane region" description="Helical" evidence="6">
    <location>
        <begin position="59"/>
        <end position="82"/>
    </location>
</feature>
<evidence type="ECO:0000256" key="4">
    <source>
        <dbReference type="ARBA" id="ARBA00023136"/>
    </source>
</evidence>
<dbReference type="InterPro" id="IPR011701">
    <property type="entry name" value="MFS"/>
</dbReference>
<dbReference type="EMBL" id="BMUB01000018">
    <property type="protein sequence ID" value="GGU96634.1"/>
    <property type="molecule type" value="Genomic_DNA"/>
</dbReference>
<protein>
    <submittedName>
        <fullName evidence="8">MFS transporter</fullName>
    </submittedName>
</protein>
<keyword evidence="3 6" id="KW-1133">Transmembrane helix</keyword>
<evidence type="ECO:0000256" key="1">
    <source>
        <dbReference type="ARBA" id="ARBA00004651"/>
    </source>
</evidence>
<feature type="transmembrane region" description="Helical" evidence="6">
    <location>
        <begin position="94"/>
        <end position="114"/>
    </location>
</feature>
<dbReference type="Gene3D" id="1.20.1720.10">
    <property type="entry name" value="Multidrug resistance protein D"/>
    <property type="match status" value="1"/>
</dbReference>
<dbReference type="GO" id="GO:0046677">
    <property type="term" value="P:response to antibiotic"/>
    <property type="evidence" value="ECO:0007669"/>
    <property type="project" value="UniProtKB-KW"/>
</dbReference>
<accession>A0A8H9LWU8</accession>
<dbReference type="Proteomes" id="UP000610124">
    <property type="component" value="Unassembled WGS sequence"/>
</dbReference>
<feature type="transmembrane region" description="Helical" evidence="6">
    <location>
        <begin position="384"/>
        <end position="404"/>
    </location>
</feature>
<evidence type="ECO:0000259" key="7">
    <source>
        <dbReference type="PROSITE" id="PS50850"/>
    </source>
</evidence>
<feature type="transmembrane region" description="Helical" evidence="6">
    <location>
        <begin position="455"/>
        <end position="475"/>
    </location>
</feature>
<feature type="domain" description="Major facilitator superfamily (MFS) profile" evidence="7">
    <location>
        <begin position="60"/>
        <end position="510"/>
    </location>
</feature>
<dbReference type="InterPro" id="IPR020846">
    <property type="entry name" value="MFS_dom"/>
</dbReference>
<reference evidence="8" key="1">
    <citation type="journal article" date="2014" name="Int. J. Syst. Evol. Microbiol.">
        <title>Complete genome sequence of Corynebacterium casei LMG S-19264T (=DSM 44701T), isolated from a smear-ripened cheese.</title>
        <authorList>
            <consortium name="US DOE Joint Genome Institute (JGI-PGF)"/>
            <person name="Walter F."/>
            <person name="Albersmeier A."/>
            <person name="Kalinowski J."/>
            <person name="Ruckert C."/>
        </authorList>
    </citation>
    <scope>NUCLEOTIDE SEQUENCE</scope>
    <source>
        <strain evidence="8">JCM 4434</strain>
    </source>
</reference>
<dbReference type="PRINTS" id="PR01036">
    <property type="entry name" value="TCRTETB"/>
</dbReference>
<comment type="caution">
    <text evidence="8">The sequence shown here is derived from an EMBL/GenBank/DDBJ whole genome shotgun (WGS) entry which is preliminary data.</text>
</comment>
<dbReference type="GO" id="GO:0005886">
    <property type="term" value="C:plasma membrane"/>
    <property type="evidence" value="ECO:0007669"/>
    <property type="project" value="UniProtKB-SubCell"/>
</dbReference>
<reference evidence="8" key="2">
    <citation type="submission" date="2020-09" db="EMBL/GenBank/DDBJ databases">
        <authorList>
            <person name="Sun Q."/>
            <person name="Ohkuma M."/>
        </authorList>
    </citation>
    <scope>NUCLEOTIDE SEQUENCE</scope>
    <source>
        <strain evidence="8">JCM 4434</strain>
    </source>
</reference>
<dbReference type="InterPro" id="IPR036259">
    <property type="entry name" value="MFS_trans_sf"/>
</dbReference>
<feature type="transmembrane region" description="Helical" evidence="6">
    <location>
        <begin position="151"/>
        <end position="172"/>
    </location>
</feature>
<feature type="transmembrane region" description="Helical" evidence="6">
    <location>
        <begin position="251"/>
        <end position="270"/>
    </location>
</feature>
<feature type="transmembrane region" description="Helical" evidence="6">
    <location>
        <begin position="318"/>
        <end position="341"/>
    </location>
</feature>
<dbReference type="PROSITE" id="PS50850">
    <property type="entry name" value="MFS"/>
    <property type="match status" value="1"/>
</dbReference>
<keyword evidence="2 6" id="KW-0812">Transmembrane</keyword>
<feature type="transmembrane region" description="Helical" evidence="6">
    <location>
        <begin position="353"/>
        <end position="372"/>
    </location>
</feature>
<comment type="subcellular location">
    <subcellularLocation>
        <location evidence="1">Cell membrane</location>
        <topology evidence="1">Multi-pass membrane protein</topology>
    </subcellularLocation>
</comment>
<evidence type="ECO:0000313" key="9">
    <source>
        <dbReference type="Proteomes" id="UP000610124"/>
    </source>
</evidence>
<dbReference type="PANTHER" id="PTHR42718">
    <property type="entry name" value="MAJOR FACILITATOR SUPERFAMILY MULTIDRUG TRANSPORTER MFSC"/>
    <property type="match status" value="1"/>
</dbReference>